<name>M0MB37_9EURY</name>
<accession>M0MB37</accession>
<dbReference type="Gene3D" id="3.40.720.10">
    <property type="entry name" value="Alkaline Phosphatase, subunit A"/>
    <property type="match status" value="1"/>
</dbReference>
<sequence>MPDHIREMAIDAHEEYPDKRLVIHFMQPHTPYIGPKADEVRGRLQDEHGMQFKKMNIIHGEESSEESELNFSQLRNAAEKGYIANDTLHELYRENLEIVLDEVKHLLEEINGKSVISSDHGELLGDGDGWFMPKAYGHPGNVYSPELRFVPWLEVESNNRRDIVS</sequence>
<dbReference type="AlphaFoldDB" id="M0MB37"/>
<dbReference type="eggNOG" id="arCOG04525">
    <property type="taxonomic scope" value="Archaea"/>
</dbReference>
<reference evidence="1 2" key="1">
    <citation type="journal article" date="2014" name="PLoS Genet.">
        <title>Phylogenetically driven sequencing of extremely halophilic archaea reveals strategies for static and dynamic osmo-response.</title>
        <authorList>
            <person name="Becker E.A."/>
            <person name="Seitzer P.M."/>
            <person name="Tritt A."/>
            <person name="Larsen D."/>
            <person name="Krusor M."/>
            <person name="Yao A.I."/>
            <person name="Wu D."/>
            <person name="Madern D."/>
            <person name="Eisen J.A."/>
            <person name="Darling A.E."/>
            <person name="Facciotti M.T."/>
        </authorList>
    </citation>
    <scope>NUCLEOTIDE SEQUENCE [LARGE SCALE GENOMIC DNA]</scope>
    <source>
        <strain evidence="1 2">JCM 10879</strain>
    </source>
</reference>
<dbReference type="SUPFAM" id="SSF53649">
    <property type="entry name" value="Alkaline phosphatase-like"/>
    <property type="match status" value="1"/>
</dbReference>
<dbReference type="EMBL" id="AOMA01000063">
    <property type="protein sequence ID" value="EMA41859.1"/>
    <property type="molecule type" value="Genomic_DNA"/>
</dbReference>
<protein>
    <recommendedName>
        <fullName evidence="3">Sulfatase</fullName>
    </recommendedName>
</protein>
<evidence type="ECO:0000313" key="1">
    <source>
        <dbReference type="EMBL" id="EMA41859.1"/>
    </source>
</evidence>
<gene>
    <name evidence="1" type="ORF">C446_06070</name>
</gene>
<evidence type="ECO:0008006" key="3">
    <source>
        <dbReference type="Google" id="ProtNLM"/>
    </source>
</evidence>
<organism evidence="1 2">
    <name type="scientific">Halobiforma nitratireducens JCM 10879</name>
    <dbReference type="NCBI Taxonomy" id="1227454"/>
    <lineage>
        <taxon>Archaea</taxon>
        <taxon>Methanobacteriati</taxon>
        <taxon>Methanobacteriota</taxon>
        <taxon>Stenosarchaea group</taxon>
        <taxon>Halobacteria</taxon>
        <taxon>Halobacteriales</taxon>
        <taxon>Natrialbaceae</taxon>
        <taxon>Halobiforma</taxon>
    </lineage>
</organism>
<evidence type="ECO:0000313" key="2">
    <source>
        <dbReference type="Proteomes" id="UP000011607"/>
    </source>
</evidence>
<comment type="caution">
    <text evidence="1">The sequence shown here is derived from an EMBL/GenBank/DDBJ whole genome shotgun (WGS) entry which is preliminary data.</text>
</comment>
<dbReference type="Proteomes" id="UP000011607">
    <property type="component" value="Unassembled WGS sequence"/>
</dbReference>
<keyword evidence="2" id="KW-1185">Reference proteome</keyword>
<dbReference type="InterPro" id="IPR017850">
    <property type="entry name" value="Alkaline_phosphatase_core_sf"/>
</dbReference>
<proteinExistence type="predicted"/>